<sequence>MPPRTNATTVSLTAIACGAPEALMPRAVEQEAGPGRSPTNRTAGPLARHKTTTLTAAPESPMFGRPACRPFPSQVGRG</sequence>
<comment type="caution">
    <text evidence="2">The sequence shown here is derived from an EMBL/GenBank/DDBJ whole genome shotgun (WGS) entry which is preliminary data.</text>
</comment>
<gene>
    <name evidence="2" type="ORF">GCM10010430_51200</name>
</gene>
<evidence type="ECO:0008006" key="4">
    <source>
        <dbReference type="Google" id="ProtNLM"/>
    </source>
</evidence>
<evidence type="ECO:0000313" key="3">
    <source>
        <dbReference type="Proteomes" id="UP001500305"/>
    </source>
</evidence>
<dbReference type="EMBL" id="BAAATR010000025">
    <property type="protein sequence ID" value="GAA2260832.1"/>
    <property type="molecule type" value="Genomic_DNA"/>
</dbReference>
<evidence type="ECO:0000313" key="2">
    <source>
        <dbReference type="EMBL" id="GAA2260832.1"/>
    </source>
</evidence>
<keyword evidence="3" id="KW-1185">Reference proteome</keyword>
<name>A0ABN3EJG3_9ACTN</name>
<evidence type="ECO:0000256" key="1">
    <source>
        <dbReference type="SAM" id="MobiDB-lite"/>
    </source>
</evidence>
<reference evidence="2 3" key="1">
    <citation type="journal article" date="2019" name="Int. J. Syst. Evol. Microbiol.">
        <title>The Global Catalogue of Microorganisms (GCM) 10K type strain sequencing project: providing services to taxonomists for standard genome sequencing and annotation.</title>
        <authorList>
            <consortium name="The Broad Institute Genomics Platform"/>
            <consortium name="The Broad Institute Genome Sequencing Center for Infectious Disease"/>
            <person name="Wu L."/>
            <person name="Ma J."/>
        </authorList>
    </citation>
    <scope>NUCLEOTIDE SEQUENCE [LARGE SCALE GENOMIC DNA]</scope>
    <source>
        <strain evidence="2 3">JCM 7356</strain>
    </source>
</reference>
<protein>
    <recommendedName>
        <fullName evidence="4">Secreted protein</fullName>
    </recommendedName>
</protein>
<accession>A0ABN3EJG3</accession>
<dbReference type="PROSITE" id="PS51257">
    <property type="entry name" value="PROKAR_LIPOPROTEIN"/>
    <property type="match status" value="1"/>
</dbReference>
<feature type="region of interest" description="Disordered" evidence="1">
    <location>
        <begin position="28"/>
        <end position="78"/>
    </location>
</feature>
<organism evidence="2 3">
    <name type="scientific">Kitasatospora cystarginea</name>
    <dbReference type="NCBI Taxonomy" id="58350"/>
    <lineage>
        <taxon>Bacteria</taxon>
        <taxon>Bacillati</taxon>
        <taxon>Actinomycetota</taxon>
        <taxon>Actinomycetes</taxon>
        <taxon>Kitasatosporales</taxon>
        <taxon>Streptomycetaceae</taxon>
        <taxon>Kitasatospora</taxon>
    </lineage>
</organism>
<proteinExistence type="predicted"/>
<dbReference type="Proteomes" id="UP001500305">
    <property type="component" value="Unassembled WGS sequence"/>
</dbReference>